<reference evidence="8" key="1">
    <citation type="journal article" date="2014" name="Genome Biol. Evol.">
        <title>Pangenome evidence for extensive interdomain horizontal transfer affecting lineage core and shell genes in uncultured planktonic thaumarchaeota and euryarchaeota.</title>
        <authorList>
            <person name="Deschamps P."/>
            <person name="Zivanovic Y."/>
            <person name="Moreira D."/>
            <person name="Rodriguez-Valera F."/>
            <person name="Lopez-Garcia P."/>
        </authorList>
    </citation>
    <scope>NUCLEOTIDE SEQUENCE</scope>
</reference>
<organism evidence="8">
    <name type="scientific">uncultured marine group II/III euryarchaeote KM3_18_A05</name>
    <dbReference type="NCBI Taxonomy" id="1457955"/>
    <lineage>
        <taxon>Archaea</taxon>
        <taxon>Methanobacteriati</taxon>
        <taxon>Methanobacteriota</taxon>
        <taxon>environmental samples</taxon>
    </lineage>
</organism>
<dbReference type="FunFam" id="3.30.1360.40:FF:000002">
    <property type="entry name" value="DNA gyrase subunit A"/>
    <property type="match status" value="1"/>
</dbReference>
<dbReference type="EC" id="5.6.2.2" evidence="3"/>
<dbReference type="InterPro" id="IPR050220">
    <property type="entry name" value="Type_II_DNA_Topoisomerases"/>
</dbReference>
<evidence type="ECO:0000256" key="2">
    <source>
        <dbReference type="ARBA" id="ARBA00008263"/>
    </source>
</evidence>
<dbReference type="InterPro" id="IPR013757">
    <property type="entry name" value="Topo_IIA_A_a_sf"/>
</dbReference>
<keyword evidence="4" id="KW-0799">Topoisomerase</keyword>
<evidence type="ECO:0000256" key="3">
    <source>
        <dbReference type="ARBA" id="ARBA00012895"/>
    </source>
</evidence>
<dbReference type="AlphaFoldDB" id="A0A075GPV5"/>
<dbReference type="CDD" id="cd00187">
    <property type="entry name" value="TOP4c"/>
    <property type="match status" value="1"/>
</dbReference>
<dbReference type="SUPFAM" id="SSF101904">
    <property type="entry name" value="GyrA/ParC C-terminal domain-like"/>
    <property type="match status" value="1"/>
</dbReference>
<evidence type="ECO:0000256" key="5">
    <source>
        <dbReference type="ARBA" id="ARBA00023125"/>
    </source>
</evidence>
<sequence>MTSEDEVREPNIGRVIEHQIGEEMKESYINYAMSVIIGRALPDVRDGLKPVHRRILYGMHAGGHTHDKTFTKSARSVGEVMGKFHPHGDSSIYDTMVRMAQDFSLRYPLVDGQGNFGSIDGDPPAAMRYTESRLDRLANSLLADIEKNTVDFQPNFDDSESEPSVLPAGMPNLLLNGSDGIAVGMATKIPPHNLNEMTEAIKMHIGVILETGLNSKNLEKPPEIGVGEYMKLIQGPDFPTGATIYGIDGIRDMYETGHGKFHVRSDCLVEENGADKRIIVNAIPYQVKKSEMLEKIAKLVSSEQVKGIRDIRDESSKEGIRVVIEVKQNADPHAVLNQLYKSSRLQESYSANMMGIINGQPVQLTLSRILHTWVRHREGVIERRTQFELAKAEARIHLLEGLLIVAQHGRDITDIIRDCEDYAEVHKRLADKYGMSEIQTKAVYEMPLGRLTKQSVGKLEKEQGELAIAVKRYNEILASRTEILTIVMDELQDITNRHGDKRRTHIDPMPLSMDREDLIEEKPIVISLSQENYLRHAPIEAFRLQNRAGTGLKGVTTKDEDVPQSVHACFSKDRLLIFTDQGRVYGLRAWETPETSRQAKGRHVKNLLEGFRDEENVVAILPVNREMLENHEGIYLMFATKNGRAKRTALSEYAKINRNGKYAIKLVDDDALVAVRTFRTGDEVVFISAKGRACRFFGDEARSQGRVSQGVKGMSFKHEGDRVAGMIVTNNPDTYILTVSRRGMGKRTKMGTAKKIPDLDSEGVQKVDKHDEPKMKTDGYRRTKRGAKGVKTMLIDDEDEIVTVRHIPDLDDQLFLLAQSGMMIRIRASQTKETTGRVTRGTRLMELRERDKDGKRGNKFADEIIGVARLPAELLDDESNEVLDDVIGSEEE</sequence>
<dbReference type="GO" id="GO:0005524">
    <property type="term" value="F:ATP binding"/>
    <property type="evidence" value="ECO:0007669"/>
    <property type="project" value="InterPro"/>
</dbReference>
<dbReference type="Gene3D" id="3.90.199.10">
    <property type="entry name" value="Topoisomerase II, domain 5"/>
    <property type="match status" value="1"/>
</dbReference>
<dbReference type="InterPro" id="IPR035516">
    <property type="entry name" value="Gyrase/topoIV_suA_C"/>
</dbReference>
<evidence type="ECO:0000313" key="8">
    <source>
        <dbReference type="EMBL" id="AIF05966.1"/>
    </source>
</evidence>
<dbReference type="InterPro" id="IPR002205">
    <property type="entry name" value="Topo_IIA_dom_A"/>
</dbReference>
<dbReference type="GO" id="GO:0006265">
    <property type="term" value="P:DNA topological change"/>
    <property type="evidence" value="ECO:0007669"/>
    <property type="project" value="InterPro"/>
</dbReference>
<evidence type="ECO:0000256" key="1">
    <source>
        <dbReference type="ARBA" id="ARBA00000185"/>
    </source>
</evidence>
<dbReference type="GO" id="GO:0003918">
    <property type="term" value="F:DNA topoisomerase type II (double strand cut, ATP-hydrolyzing) activity"/>
    <property type="evidence" value="ECO:0007669"/>
    <property type="project" value="UniProtKB-EC"/>
</dbReference>
<dbReference type="InterPro" id="IPR013760">
    <property type="entry name" value="Topo_IIA-like_dom_sf"/>
</dbReference>
<feature type="domain" description="Topo IIA-type catalytic" evidence="7">
    <location>
        <begin position="41"/>
        <end position="518"/>
    </location>
</feature>
<name>A0A075GPV5_9EURY</name>
<comment type="similarity">
    <text evidence="2">Belongs to the type II topoisomerase GyrA/ParC subunit family.</text>
</comment>
<dbReference type="PANTHER" id="PTHR43493:SF5">
    <property type="entry name" value="DNA GYRASE SUBUNIT A, CHLOROPLASTIC_MITOCHONDRIAL"/>
    <property type="match status" value="1"/>
</dbReference>
<dbReference type="SMART" id="SM00434">
    <property type="entry name" value="TOP4c"/>
    <property type="match status" value="1"/>
</dbReference>
<dbReference type="GO" id="GO:0009330">
    <property type="term" value="C:DNA topoisomerase type II (double strand cut, ATP-hydrolyzing) complex"/>
    <property type="evidence" value="ECO:0007669"/>
    <property type="project" value="TreeGrafter"/>
</dbReference>
<dbReference type="Gene3D" id="1.10.268.10">
    <property type="entry name" value="Topoisomerase, domain 3"/>
    <property type="match status" value="1"/>
</dbReference>
<comment type="catalytic activity">
    <reaction evidence="1">
        <text>ATP-dependent breakage, passage and rejoining of double-stranded DNA.</text>
        <dbReference type="EC" id="5.6.2.2"/>
    </reaction>
</comment>
<dbReference type="NCBIfam" id="TIGR01063">
    <property type="entry name" value="gyrA"/>
    <property type="match status" value="1"/>
</dbReference>
<dbReference type="EMBL" id="KF900755">
    <property type="protein sequence ID" value="AIF05966.1"/>
    <property type="molecule type" value="Genomic_DNA"/>
</dbReference>
<dbReference type="GO" id="GO:0003677">
    <property type="term" value="F:DNA binding"/>
    <property type="evidence" value="ECO:0007669"/>
    <property type="project" value="UniProtKB-KW"/>
</dbReference>
<dbReference type="SUPFAM" id="SSF56719">
    <property type="entry name" value="Type II DNA topoisomerase"/>
    <property type="match status" value="1"/>
</dbReference>
<evidence type="ECO:0000256" key="4">
    <source>
        <dbReference type="ARBA" id="ARBA00023029"/>
    </source>
</evidence>
<protein>
    <recommendedName>
        <fullName evidence="3">DNA topoisomerase (ATP-hydrolyzing)</fullName>
        <ecNumber evidence="3">5.6.2.2</ecNumber>
    </recommendedName>
</protein>
<dbReference type="PANTHER" id="PTHR43493">
    <property type="entry name" value="DNA GYRASE/TOPOISOMERASE SUBUNIT A"/>
    <property type="match status" value="1"/>
</dbReference>
<evidence type="ECO:0000259" key="7">
    <source>
        <dbReference type="PROSITE" id="PS52040"/>
    </source>
</evidence>
<dbReference type="Pfam" id="PF03989">
    <property type="entry name" value="DNA_gyraseA_C"/>
    <property type="match status" value="7"/>
</dbReference>
<dbReference type="GO" id="GO:0005737">
    <property type="term" value="C:cytoplasm"/>
    <property type="evidence" value="ECO:0007669"/>
    <property type="project" value="TreeGrafter"/>
</dbReference>
<dbReference type="Pfam" id="PF00521">
    <property type="entry name" value="DNA_topoisoIV"/>
    <property type="match status" value="1"/>
</dbReference>
<gene>
    <name evidence="8" type="primary">gyrA</name>
</gene>
<dbReference type="NCBIfam" id="NF004044">
    <property type="entry name" value="PRK05561.1"/>
    <property type="match status" value="1"/>
</dbReference>
<dbReference type="InterPro" id="IPR013758">
    <property type="entry name" value="Topo_IIA_A/C_ab"/>
</dbReference>
<dbReference type="PROSITE" id="PS52040">
    <property type="entry name" value="TOPO_IIA"/>
    <property type="match status" value="1"/>
</dbReference>
<accession>A0A075GPV5</accession>
<evidence type="ECO:0000256" key="6">
    <source>
        <dbReference type="ARBA" id="ARBA00023235"/>
    </source>
</evidence>
<keyword evidence="6 8" id="KW-0413">Isomerase</keyword>
<keyword evidence="5" id="KW-0238">DNA-binding</keyword>
<dbReference type="NCBIfam" id="NF004043">
    <property type="entry name" value="PRK05560.1"/>
    <property type="match status" value="1"/>
</dbReference>
<dbReference type="InterPro" id="IPR006691">
    <property type="entry name" value="GyrA/parC_rep"/>
</dbReference>
<proteinExistence type="inferred from homology"/>
<dbReference type="Gene3D" id="2.120.10.90">
    <property type="entry name" value="DNA gyrase/topoisomerase IV, subunit A, C-terminal"/>
    <property type="match status" value="1"/>
</dbReference>
<dbReference type="Gene3D" id="3.30.1360.40">
    <property type="match status" value="1"/>
</dbReference>